<dbReference type="GO" id="GO:0016787">
    <property type="term" value="F:hydrolase activity"/>
    <property type="evidence" value="ECO:0007669"/>
    <property type="project" value="UniProtKB-KW"/>
</dbReference>
<dbReference type="GO" id="GO:0004519">
    <property type="term" value="F:endonuclease activity"/>
    <property type="evidence" value="ECO:0007669"/>
    <property type="project" value="UniProtKB-KW"/>
</dbReference>
<evidence type="ECO:0000313" key="6">
    <source>
        <dbReference type="Proteomes" id="UP001596028"/>
    </source>
</evidence>
<dbReference type="InterPro" id="IPR000055">
    <property type="entry name" value="Restrct_endonuc_typeI_TRD"/>
</dbReference>
<sequence>MKVVSVSEVAKITSGFAFKSEMFNEENNGFPLIRIRDVGQNNPATYYSGEYREEYLVSKGDLLISMDGEFKISEWLGPVSLLNQRVCKIQSSSPELLEKYLLYILPDALKRIEDATPFVTVKHLSVSDIKKIQIILPTISEQKHIIDILAKAQALIDKRKQAIAKLDELVQVVFMDMFGNPVTNPMGWEVQKLKSLSTRILSGNTPKGGSQVYVETGIIFFRSQNIWKNRIELDDVAYIDEQTHRKMSQTSLKNRDILITKTGRINTENSSLGRAALFLGEDDSANINGHVYLVRLKKEVIHEFVLYILISDEYRDYIREVCVGGIDKRQINKEHLEEFPIIMPPIELQQRFADYVRQIDILKSKMQQGLKDLESNFQALLQKAFKGELKVKDGVAV</sequence>
<dbReference type="CDD" id="cd17257">
    <property type="entry name" value="RMtype1_S_EcoBI-TRD1-CR1_like"/>
    <property type="match status" value="1"/>
</dbReference>
<feature type="domain" description="Type I restriction modification DNA specificity" evidence="4">
    <location>
        <begin position="2"/>
        <end position="165"/>
    </location>
</feature>
<comment type="caution">
    <text evidence="5">The sequence shown here is derived from an EMBL/GenBank/DDBJ whole genome shotgun (WGS) entry which is preliminary data.</text>
</comment>
<name>A0ABV9FGN1_9BACL</name>
<dbReference type="InterPro" id="IPR052021">
    <property type="entry name" value="Type-I_RS_S_subunit"/>
</dbReference>
<keyword evidence="3" id="KW-0238">DNA-binding</keyword>
<dbReference type="Gene3D" id="3.90.220.20">
    <property type="entry name" value="DNA methylase specificity domains"/>
    <property type="match status" value="2"/>
</dbReference>
<organism evidence="5 6">
    <name type="scientific">Cohnella hongkongensis</name>
    <dbReference type="NCBI Taxonomy" id="178337"/>
    <lineage>
        <taxon>Bacteria</taxon>
        <taxon>Bacillati</taxon>
        <taxon>Bacillota</taxon>
        <taxon>Bacilli</taxon>
        <taxon>Bacillales</taxon>
        <taxon>Paenibacillaceae</taxon>
        <taxon>Cohnella</taxon>
    </lineage>
</organism>
<comment type="similarity">
    <text evidence="1">Belongs to the type-I restriction system S methylase family.</text>
</comment>
<evidence type="ECO:0000256" key="2">
    <source>
        <dbReference type="ARBA" id="ARBA00022747"/>
    </source>
</evidence>
<reference evidence="6" key="1">
    <citation type="journal article" date="2019" name="Int. J. Syst. Evol. Microbiol.">
        <title>The Global Catalogue of Microorganisms (GCM) 10K type strain sequencing project: providing services to taxonomists for standard genome sequencing and annotation.</title>
        <authorList>
            <consortium name="The Broad Institute Genomics Platform"/>
            <consortium name="The Broad Institute Genome Sequencing Center for Infectious Disease"/>
            <person name="Wu L."/>
            <person name="Ma J."/>
        </authorList>
    </citation>
    <scope>NUCLEOTIDE SEQUENCE [LARGE SCALE GENOMIC DNA]</scope>
    <source>
        <strain evidence="6">CCUG 49571</strain>
    </source>
</reference>
<keyword evidence="5" id="KW-0255">Endonuclease</keyword>
<dbReference type="SUPFAM" id="SSF116734">
    <property type="entry name" value="DNA methylase specificity domain"/>
    <property type="match status" value="2"/>
</dbReference>
<evidence type="ECO:0000259" key="4">
    <source>
        <dbReference type="Pfam" id="PF01420"/>
    </source>
</evidence>
<evidence type="ECO:0000256" key="1">
    <source>
        <dbReference type="ARBA" id="ARBA00010923"/>
    </source>
</evidence>
<dbReference type="Pfam" id="PF01420">
    <property type="entry name" value="Methylase_S"/>
    <property type="match status" value="2"/>
</dbReference>
<keyword evidence="5" id="KW-0540">Nuclease</keyword>
<evidence type="ECO:0000313" key="5">
    <source>
        <dbReference type="EMBL" id="MFC4601131.1"/>
    </source>
</evidence>
<feature type="domain" description="Type I restriction modification DNA specificity" evidence="4">
    <location>
        <begin position="186"/>
        <end position="369"/>
    </location>
</feature>
<dbReference type="EMBL" id="JBHSEP010000023">
    <property type="protein sequence ID" value="MFC4601131.1"/>
    <property type="molecule type" value="Genomic_DNA"/>
</dbReference>
<dbReference type="InterPro" id="IPR044946">
    <property type="entry name" value="Restrct_endonuc_typeI_TRD_sf"/>
</dbReference>
<evidence type="ECO:0000256" key="3">
    <source>
        <dbReference type="ARBA" id="ARBA00023125"/>
    </source>
</evidence>
<keyword evidence="2" id="KW-0680">Restriction system</keyword>
<protein>
    <submittedName>
        <fullName evidence="5">Restriction endonuclease subunit S</fullName>
        <ecNumber evidence="5">3.1.21.-</ecNumber>
    </submittedName>
</protein>
<keyword evidence="6" id="KW-1185">Reference proteome</keyword>
<dbReference type="EC" id="3.1.21.-" evidence="5"/>
<keyword evidence="5" id="KW-0378">Hydrolase</keyword>
<gene>
    <name evidence="5" type="ORF">ACFO3S_23010</name>
</gene>
<proteinExistence type="inferred from homology"/>
<dbReference type="PANTHER" id="PTHR30408:SF12">
    <property type="entry name" value="TYPE I RESTRICTION ENZYME MJAVIII SPECIFICITY SUBUNIT"/>
    <property type="match status" value="1"/>
</dbReference>
<dbReference type="Proteomes" id="UP001596028">
    <property type="component" value="Unassembled WGS sequence"/>
</dbReference>
<accession>A0ABV9FGN1</accession>
<dbReference type="RefSeq" id="WP_378100837.1">
    <property type="nucleotide sequence ID" value="NZ_JBHSEP010000023.1"/>
</dbReference>
<dbReference type="PANTHER" id="PTHR30408">
    <property type="entry name" value="TYPE-1 RESTRICTION ENZYME ECOKI SPECIFICITY PROTEIN"/>
    <property type="match status" value="1"/>
</dbReference>